<proteinExistence type="inferred from homology"/>
<dbReference type="AlphaFoldDB" id="A0AAJ8JXW4"/>
<reference evidence="7" key="3">
    <citation type="submission" date="2024-01" db="EMBL/GenBank/DDBJ databases">
        <authorList>
            <person name="Coelho M.A."/>
            <person name="David-Palma M."/>
            <person name="Shea T."/>
            <person name="Sun S."/>
            <person name="Cuomo C.A."/>
            <person name="Heitman J."/>
        </authorList>
    </citation>
    <scope>NUCLEOTIDE SEQUENCE</scope>
    <source>
        <strain evidence="7">CBS 7841</strain>
    </source>
</reference>
<evidence type="ECO:0000256" key="3">
    <source>
        <dbReference type="ARBA" id="ARBA00022576"/>
    </source>
</evidence>
<dbReference type="GO" id="GO:0030170">
    <property type="term" value="F:pyridoxal phosphate binding"/>
    <property type="evidence" value="ECO:0007669"/>
    <property type="project" value="InterPro"/>
</dbReference>
<dbReference type="InterPro" id="IPR015421">
    <property type="entry name" value="PyrdxlP-dep_Trfase_major"/>
</dbReference>
<sequence length="145" mass="16380">MSLSLLDVEAEYIPCEPGNEFKASFVMVKVALSNSVGAVYTPDEIKEWFDLVKDYRLTLVLDETYSGFVESRRVLHKLFEEDGYRRILVSLKSFSKGYRIPGHRLSFIIANPRPLAYTAIVCDCMQICTPRPPTRSGTFITASSS</sequence>
<dbReference type="GO" id="GO:0008483">
    <property type="term" value="F:transaminase activity"/>
    <property type="evidence" value="ECO:0007669"/>
    <property type="project" value="UniProtKB-KW"/>
</dbReference>
<dbReference type="PANTHER" id="PTHR46383:SF1">
    <property type="entry name" value="ASPARTATE AMINOTRANSFERASE"/>
    <property type="match status" value="1"/>
</dbReference>
<evidence type="ECO:0000256" key="4">
    <source>
        <dbReference type="ARBA" id="ARBA00022679"/>
    </source>
</evidence>
<dbReference type="RefSeq" id="XP_066071119.1">
    <property type="nucleotide sequence ID" value="XM_066215022.1"/>
</dbReference>
<keyword evidence="4" id="KW-0808">Transferase</keyword>
<dbReference type="PANTHER" id="PTHR46383">
    <property type="entry name" value="ASPARTATE AMINOTRANSFERASE"/>
    <property type="match status" value="1"/>
</dbReference>
<gene>
    <name evidence="7" type="ORF">L203_105655</name>
</gene>
<protein>
    <recommendedName>
        <fullName evidence="6">Aminotransferase class I/classII large domain-containing protein</fullName>
    </recommendedName>
</protein>
<dbReference type="InterPro" id="IPR050596">
    <property type="entry name" value="AspAT/PAT-like"/>
</dbReference>
<keyword evidence="3" id="KW-0032">Aminotransferase</keyword>
<dbReference type="KEGG" id="cdep:91089864"/>
<evidence type="ECO:0000313" key="7">
    <source>
        <dbReference type="EMBL" id="WVN90419.1"/>
    </source>
</evidence>
<evidence type="ECO:0000256" key="2">
    <source>
        <dbReference type="ARBA" id="ARBA00007441"/>
    </source>
</evidence>
<dbReference type="InterPro" id="IPR015424">
    <property type="entry name" value="PyrdxlP-dep_Trfase"/>
</dbReference>
<dbReference type="InterPro" id="IPR004839">
    <property type="entry name" value="Aminotransferase_I/II_large"/>
</dbReference>
<dbReference type="EMBL" id="CP143790">
    <property type="protein sequence ID" value="WVN90419.1"/>
    <property type="molecule type" value="Genomic_DNA"/>
</dbReference>
<accession>A0AAJ8JXW4</accession>
<feature type="domain" description="Aminotransferase class I/classII large" evidence="6">
    <location>
        <begin position="26"/>
        <end position="126"/>
    </location>
</feature>
<evidence type="ECO:0000256" key="1">
    <source>
        <dbReference type="ARBA" id="ARBA00001933"/>
    </source>
</evidence>
<dbReference type="SUPFAM" id="SSF53383">
    <property type="entry name" value="PLP-dependent transferases"/>
    <property type="match status" value="1"/>
</dbReference>
<reference evidence="7" key="1">
    <citation type="submission" date="2016-06" db="EMBL/GenBank/DDBJ databases">
        <authorList>
            <person name="Cuomo C."/>
            <person name="Litvintseva A."/>
            <person name="Heitman J."/>
            <person name="Chen Y."/>
            <person name="Sun S."/>
            <person name="Springer D."/>
            <person name="Dromer F."/>
            <person name="Young S."/>
            <person name="Zeng Q."/>
            <person name="Chapman S."/>
            <person name="Gujja S."/>
            <person name="Saif S."/>
            <person name="Birren B."/>
        </authorList>
    </citation>
    <scope>NUCLEOTIDE SEQUENCE</scope>
    <source>
        <strain evidence="7">CBS 7841</strain>
    </source>
</reference>
<dbReference type="GO" id="GO:0006520">
    <property type="term" value="P:amino acid metabolic process"/>
    <property type="evidence" value="ECO:0007669"/>
    <property type="project" value="InterPro"/>
</dbReference>
<dbReference type="Proteomes" id="UP000094043">
    <property type="component" value="Chromosome 7"/>
</dbReference>
<evidence type="ECO:0000259" key="6">
    <source>
        <dbReference type="Pfam" id="PF00155"/>
    </source>
</evidence>
<reference evidence="7" key="2">
    <citation type="journal article" date="2022" name="Elife">
        <title>Obligate sexual reproduction of a homothallic fungus closely related to the Cryptococcus pathogenic species complex.</title>
        <authorList>
            <person name="Passer A.R."/>
            <person name="Clancey S.A."/>
            <person name="Shea T."/>
            <person name="David-Palma M."/>
            <person name="Averette A.F."/>
            <person name="Boekhout T."/>
            <person name="Porcel B.M."/>
            <person name="Nowrousian M."/>
            <person name="Cuomo C.A."/>
            <person name="Sun S."/>
            <person name="Heitman J."/>
            <person name="Coelho M.A."/>
        </authorList>
    </citation>
    <scope>NUCLEOTIDE SEQUENCE</scope>
    <source>
        <strain evidence="7">CBS 7841</strain>
    </source>
</reference>
<organism evidence="7 8">
    <name type="scientific">Cryptococcus depauperatus CBS 7841</name>
    <dbReference type="NCBI Taxonomy" id="1295531"/>
    <lineage>
        <taxon>Eukaryota</taxon>
        <taxon>Fungi</taxon>
        <taxon>Dikarya</taxon>
        <taxon>Basidiomycota</taxon>
        <taxon>Agaricomycotina</taxon>
        <taxon>Tremellomycetes</taxon>
        <taxon>Tremellales</taxon>
        <taxon>Cryptococcaceae</taxon>
        <taxon>Cryptococcus</taxon>
    </lineage>
</organism>
<comment type="similarity">
    <text evidence="2">Belongs to the class-I pyridoxal-phosphate-dependent aminotransferase family.</text>
</comment>
<evidence type="ECO:0000256" key="5">
    <source>
        <dbReference type="ARBA" id="ARBA00022898"/>
    </source>
</evidence>
<dbReference type="Gene3D" id="3.40.640.10">
    <property type="entry name" value="Type I PLP-dependent aspartate aminotransferase-like (Major domain)"/>
    <property type="match status" value="1"/>
</dbReference>
<comment type="cofactor">
    <cofactor evidence="1">
        <name>pyridoxal 5'-phosphate</name>
        <dbReference type="ChEBI" id="CHEBI:597326"/>
    </cofactor>
</comment>
<dbReference type="Pfam" id="PF00155">
    <property type="entry name" value="Aminotran_1_2"/>
    <property type="match status" value="1"/>
</dbReference>
<evidence type="ECO:0000313" key="8">
    <source>
        <dbReference type="Proteomes" id="UP000094043"/>
    </source>
</evidence>
<dbReference type="GeneID" id="91089864"/>
<keyword evidence="5" id="KW-0663">Pyridoxal phosphate</keyword>
<name>A0AAJ8JXW4_9TREE</name>
<keyword evidence="8" id="KW-1185">Reference proteome</keyword>